<dbReference type="SMART" id="SM00091">
    <property type="entry name" value="PAS"/>
    <property type="match status" value="2"/>
</dbReference>
<dbReference type="PANTHER" id="PTHR43047:SF72">
    <property type="entry name" value="OSMOSENSING HISTIDINE PROTEIN KINASE SLN1"/>
    <property type="match status" value="1"/>
</dbReference>
<dbReference type="Pfam" id="PF00512">
    <property type="entry name" value="HisKA"/>
    <property type="match status" value="1"/>
</dbReference>
<evidence type="ECO:0000313" key="16">
    <source>
        <dbReference type="Proteomes" id="UP000262939"/>
    </source>
</evidence>
<dbReference type="GO" id="GO:0005886">
    <property type="term" value="C:plasma membrane"/>
    <property type="evidence" value="ECO:0007669"/>
    <property type="project" value="UniProtKB-SubCell"/>
</dbReference>
<dbReference type="Gene3D" id="3.40.50.2300">
    <property type="match status" value="1"/>
</dbReference>
<dbReference type="FunFam" id="1.10.287.130:FF:000038">
    <property type="entry name" value="Sensory transduction histidine kinase"/>
    <property type="match status" value="1"/>
</dbReference>
<dbReference type="PROSITE" id="PS50112">
    <property type="entry name" value="PAS"/>
    <property type="match status" value="2"/>
</dbReference>
<dbReference type="NCBIfam" id="TIGR00229">
    <property type="entry name" value="sensory_box"/>
    <property type="match status" value="2"/>
</dbReference>
<dbReference type="InterPro" id="IPR004358">
    <property type="entry name" value="Sig_transdc_His_kin-like_C"/>
</dbReference>
<evidence type="ECO:0000256" key="5">
    <source>
        <dbReference type="ARBA" id="ARBA00022679"/>
    </source>
</evidence>
<dbReference type="OrthoDB" id="9790669at2"/>
<dbReference type="EMBL" id="QVTD01000026">
    <property type="protein sequence ID" value="RFU60453.1"/>
    <property type="molecule type" value="Genomic_DNA"/>
</dbReference>
<dbReference type="CDD" id="cd00082">
    <property type="entry name" value="HisKA"/>
    <property type="match status" value="1"/>
</dbReference>
<evidence type="ECO:0000259" key="12">
    <source>
        <dbReference type="PROSITE" id="PS50109"/>
    </source>
</evidence>
<dbReference type="PRINTS" id="PR00344">
    <property type="entry name" value="BCTRLSENSOR"/>
</dbReference>
<dbReference type="AlphaFoldDB" id="A0A372L723"/>
<dbReference type="SMART" id="SM00387">
    <property type="entry name" value="HATPase_c"/>
    <property type="match status" value="1"/>
</dbReference>
<evidence type="ECO:0000256" key="4">
    <source>
        <dbReference type="ARBA" id="ARBA00022553"/>
    </source>
</evidence>
<feature type="modified residue" description="4-aspartylphosphate" evidence="11">
    <location>
        <position position="688"/>
    </location>
</feature>
<dbReference type="SUPFAM" id="SSF52172">
    <property type="entry name" value="CheY-like"/>
    <property type="match status" value="1"/>
</dbReference>
<keyword evidence="8" id="KW-0067">ATP-binding</keyword>
<protein>
    <recommendedName>
        <fullName evidence="3">histidine kinase</fullName>
        <ecNumber evidence="3">2.7.13.3</ecNumber>
    </recommendedName>
</protein>
<dbReference type="Pfam" id="PF00072">
    <property type="entry name" value="Response_reg"/>
    <property type="match status" value="1"/>
</dbReference>
<evidence type="ECO:0000256" key="9">
    <source>
        <dbReference type="ARBA" id="ARBA00023012"/>
    </source>
</evidence>
<dbReference type="InterPro" id="IPR001789">
    <property type="entry name" value="Sig_transdc_resp-reg_receiver"/>
</dbReference>
<dbReference type="SUPFAM" id="SSF55874">
    <property type="entry name" value="ATPase domain of HSP90 chaperone/DNA topoisomerase II/histidine kinase"/>
    <property type="match status" value="1"/>
</dbReference>
<dbReference type="Pfam" id="PF13426">
    <property type="entry name" value="PAS_9"/>
    <property type="match status" value="1"/>
</dbReference>
<dbReference type="SUPFAM" id="SSF55785">
    <property type="entry name" value="PYP-like sensor domain (PAS domain)"/>
    <property type="match status" value="3"/>
</dbReference>
<sequence length="756" mass="85637">MPYSRYISQLDLNNTGMIFKVKKVGDSFIHTMCEGELLYRVGLTPNDVIGKEVYDFYPEDIAKTKTHFFEKAWAGEFLQYETFLNGVYYLTTIRPMFEQGKVVELIATSINISDKKIQEEEIRQREIMYRSVVTNMTEAILILDNNRKITILNDNVEKLTGLKSGLLDEATAAKFGITFFTEDGSMLEYSDWPGVVTIKTGKPVLNVIASIRLNGKQRWFRLNSNPLNITGEMTALVSFFEITTEKEQEMELRESYAFQKTLLDNLESGVVATDHQGKITLINKKIHRMLGLEKEIDFYIGNYAKQFYKLWKEKTNTTRIEFESLPIKDREKITKEIETGNGHTFQTSYIPFNMQDKFSGNIFQFIDITERKKMETALTTAKEEAERANMAKSDFLAKMSHELRTPLNGVLGFAQLLEMDASLTEEQADFIQEIISGGRHLLHLIDDVLDLSRIDSGKFKLKLDIIDFNSVLNECIKSFHPLAMSKNITLRKKMDECSKVFVQADPIRLKQVIFNLLTNAIKYNRTDGEVSVSMQTLSDKLVVHITDTGIGIPHEEFENIFQPFHRIDGTGEQGAGIGLSLVKQLTGLMGGNVGVSSVVGKGSDFWFELNIKPQGDFDTERAPVKNTKSELTNSAHKQILYIEDNESNILLLDRVLASDPSFSLIVGRSGREGLKIASEQKTDIILLDLNLPDMNGDEVFDSLKNNKKIAGVPIIALSANAMPYDIKKTTQKGFTDYVTKPIDINKLLNLLKKLHS</sequence>
<proteinExistence type="predicted"/>
<reference evidence="15 16" key="1">
    <citation type="submission" date="2018-08" db="EMBL/GenBank/DDBJ databases">
        <title>Bacillus chawlae sp. nov., Bacillus glennii sp. nov., and Bacillus saganii sp. nov. Isolated from the Vehicle Assembly Building at Kennedy Space Center where the Viking Spacecraft were Assembled.</title>
        <authorList>
            <person name="Seuylemezian A."/>
            <person name="Vaishampayan P."/>
        </authorList>
    </citation>
    <scope>NUCLEOTIDE SEQUENCE [LARGE SCALE GENOMIC DNA]</scope>
    <source>
        <strain evidence="15 16">V44-8</strain>
    </source>
</reference>
<feature type="domain" description="PAS" evidence="14">
    <location>
        <begin position="125"/>
        <end position="162"/>
    </location>
</feature>
<dbReference type="GO" id="GO:0000155">
    <property type="term" value="F:phosphorelay sensor kinase activity"/>
    <property type="evidence" value="ECO:0007669"/>
    <property type="project" value="InterPro"/>
</dbReference>
<organism evidence="15 16">
    <name type="scientific">Peribacillus glennii</name>
    <dbReference type="NCBI Taxonomy" id="2303991"/>
    <lineage>
        <taxon>Bacteria</taxon>
        <taxon>Bacillati</taxon>
        <taxon>Bacillota</taxon>
        <taxon>Bacilli</taxon>
        <taxon>Bacillales</taxon>
        <taxon>Bacillaceae</taxon>
        <taxon>Peribacillus</taxon>
    </lineage>
</organism>
<evidence type="ECO:0000256" key="1">
    <source>
        <dbReference type="ARBA" id="ARBA00000085"/>
    </source>
</evidence>
<evidence type="ECO:0000256" key="2">
    <source>
        <dbReference type="ARBA" id="ARBA00004651"/>
    </source>
</evidence>
<dbReference type="EC" id="2.7.13.3" evidence="3"/>
<dbReference type="SUPFAM" id="SSF47384">
    <property type="entry name" value="Homodimeric domain of signal transducing histidine kinase"/>
    <property type="match status" value="1"/>
</dbReference>
<dbReference type="GO" id="GO:0005524">
    <property type="term" value="F:ATP binding"/>
    <property type="evidence" value="ECO:0007669"/>
    <property type="project" value="UniProtKB-KW"/>
</dbReference>
<dbReference type="InterPro" id="IPR035965">
    <property type="entry name" value="PAS-like_dom_sf"/>
</dbReference>
<dbReference type="InterPro" id="IPR003661">
    <property type="entry name" value="HisK_dim/P_dom"/>
</dbReference>
<accession>A0A372L723</accession>
<dbReference type="InterPro" id="IPR005467">
    <property type="entry name" value="His_kinase_dom"/>
</dbReference>
<evidence type="ECO:0000256" key="11">
    <source>
        <dbReference type="PROSITE-ProRule" id="PRU00169"/>
    </source>
</evidence>
<dbReference type="Proteomes" id="UP000262939">
    <property type="component" value="Unassembled WGS sequence"/>
</dbReference>
<comment type="catalytic activity">
    <reaction evidence="1">
        <text>ATP + protein L-histidine = ADP + protein N-phospho-L-histidine.</text>
        <dbReference type="EC" id="2.7.13.3"/>
    </reaction>
</comment>
<keyword evidence="9" id="KW-0902">Two-component regulatory system</keyword>
<keyword evidence="6" id="KW-0547">Nucleotide-binding</keyword>
<dbReference type="InterPro" id="IPR003594">
    <property type="entry name" value="HATPase_dom"/>
</dbReference>
<dbReference type="InterPro" id="IPR011006">
    <property type="entry name" value="CheY-like_superfamily"/>
</dbReference>
<dbReference type="Gene3D" id="3.30.450.20">
    <property type="entry name" value="PAS domain"/>
    <property type="match status" value="3"/>
</dbReference>
<evidence type="ECO:0000256" key="6">
    <source>
        <dbReference type="ARBA" id="ARBA00022741"/>
    </source>
</evidence>
<dbReference type="Gene3D" id="1.10.287.130">
    <property type="match status" value="1"/>
</dbReference>
<evidence type="ECO:0000256" key="3">
    <source>
        <dbReference type="ARBA" id="ARBA00012438"/>
    </source>
</evidence>
<keyword evidence="16" id="KW-1185">Reference proteome</keyword>
<name>A0A372L723_9BACI</name>
<evidence type="ECO:0000256" key="8">
    <source>
        <dbReference type="ARBA" id="ARBA00022840"/>
    </source>
</evidence>
<comment type="subcellular location">
    <subcellularLocation>
        <location evidence="2">Cell membrane</location>
        <topology evidence="2">Multi-pass membrane protein</topology>
    </subcellularLocation>
</comment>
<dbReference type="InterPro" id="IPR000014">
    <property type="entry name" value="PAS"/>
</dbReference>
<dbReference type="PROSITE" id="PS50110">
    <property type="entry name" value="RESPONSE_REGULATORY"/>
    <property type="match status" value="1"/>
</dbReference>
<dbReference type="SMART" id="SM00448">
    <property type="entry name" value="REC"/>
    <property type="match status" value="1"/>
</dbReference>
<evidence type="ECO:0000259" key="13">
    <source>
        <dbReference type="PROSITE" id="PS50110"/>
    </source>
</evidence>
<feature type="domain" description="Histidine kinase" evidence="12">
    <location>
        <begin position="398"/>
        <end position="613"/>
    </location>
</feature>
<evidence type="ECO:0000256" key="10">
    <source>
        <dbReference type="ARBA" id="ARBA00023136"/>
    </source>
</evidence>
<dbReference type="GO" id="GO:0009927">
    <property type="term" value="F:histidine phosphotransfer kinase activity"/>
    <property type="evidence" value="ECO:0007669"/>
    <property type="project" value="TreeGrafter"/>
</dbReference>
<dbReference type="SMART" id="SM00388">
    <property type="entry name" value="HisKA"/>
    <property type="match status" value="1"/>
</dbReference>
<evidence type="ECO:0000256" key="7">
    <source>
        <dbReference type="ARBA" id="ARBA00022777"/>
    </source>
</evidence>
<dbReference type="PROSITE" id="PS50109">
    <property type="entry name" value="HIS_KIN"/>
    <property type="match status" value="1"/>
</dbReference>
<dbReference type="Pfam" id="PF02518">
    <property type="entry name" value="HATPase_c"/>
    <property type="match status" value="1"/>
</dbReference>
<keyword evidence="10" id="KW-0472">Membrane</keyword>
<dbReference type="FunFam" id="3.30.565.10:FF:000006">
    <property type="entry name" value="Sensor histidine kinase WalK"/>
    <property type="match status" value="1"/>
</dbReference>
<comment type="caution">
    <text evidence="15">The sequence shown here is derived from an EMBL/GenBank/DDBJ whole genome shotgun (WGS) entry which is preliminary data.</text>
</comment>
<keyword evidence="4 11" id="KW-0597">Phosphoprotein</keyword>
<evidence type="ECO:0000313" key="15">
    <source>
        <dbReference type="EMBL" id="RFU60453.1"/>
    </source>
</evidence>
<feature type="domain" description="PAS" evidence="14">
    <location>
        <begin position="255"/>
        <end position="295"/>
    </location>
</feature>
<feature type="domain" description="Response regulatory" evidence="13">
    <location>
        <begin position="638"/>
        <end position="755"/>
    </location>
</feature>
<gene>
    <name evidence="15" type="ORF">D0466_21645</name>
</gene>
<keyword evidence="7" id="KW-0418">Kinase</keyword>
<dbReference type="InterPro" id="IPR036097">
    <property type="entry name" value="HisK_dim/P_sf"/>
</dbReference>
<evidence type="ECO:0000259" key="14">
    <source>
        <dbReference type="PROSITE" id="PS50112"/>
    </source>
</evidence>
<dbReference type="Gene3D" id="3.30.565.10">
    <property type="entry name" value="Histidine kinase-like ATPase, C-terminal domain"/>
    <property type="match status" value="1"/>
</dbReference>
<keyword evidence="5" id="KW-0808">Transferase</keyword>
<dbReference type="Pfam" id="PF13188">
    <property type="entry name" value="PAS_8"/>
    <property type="match status" value="2"/>
</dbReference>
<dbReference type="InterPro" id="IPR036890">
    <property type="entry name" value="HATPase_C_sf"/>
</dbReference>
<dbReference type="PANTHER" id="PTHR43047">
    <property type="entry name" value="TWO-COMPONENT HISTIDINE PROTEIN KINASE"/>
    <property type="match status" value="1"/>
</dbReference>